<dbReference type="SUPFAM" id="SSF103473">
    <property type="entry name" value="MFS general substrate transporter"/>
    <property type="match status" value="1"/>
</dbReference>
<dbReference type="InterPro" id="IPR036259">
    <property type="entry name" value="MFS_trans_sf"/>
</dbReference>
<evidence type="ECO:0000256" key="4">
    <source>
        <dbReference type="ARBA" id="ARBA00022989"/>
    </source>
</evidence>
<evidence type="ECO:0000256" key="3">
    <source>
        <dbReference type="ARBA" id="ARBA00022692"/>
    </source>
</evidence>
<feature type="transmembrane region" description="Helical" evidence="6">
    <location>
        <begin position="62"/>
        <end position="79"/>
    </location>
</feature>
<comment type="subcellular location">
    <subcellularLocation>
        <location evidence="1">Cell membrane</location>
        <topology evidence="1">Multi-pass membrane protein</topology>
    </subcellularLocation>
</comment>
<dbReference type="Proteomes" id="UP000222106">
    <property type="component" value="Unassembled WGS sequence"/>
</dbReference>
<dbReference type="OrthoDB" id="9815525at2"/>
<organism evidence="7 8">
    <name type="scientific">Georgenia soli</name>
    <dbReference type="NCBI Taxonomy" id="638953"/>
    <lineage>
        <taxon>Bacteria</taxon>
        <taxon>Bacillati</taxon>
        <taxon>Actinomycetota</taxon>
        <taxon>Actinomycetes</taxon>
        <taxon>Micrococcales</taxon>
        <taxon>Bogoriellaceae</taxon>
        <taxon>Georgenia</taxon>
    </lineage>
</organism>
<reference evidence="7 8" key="1">
    <citation type="submission" date="2017-10" db="EMBL/GenBank/DDBJ databases">
        <title>Sequencing the genomes of 1000 actinobacteria strains.</title>
        <authorList>
            <person name="Klenk H.-P."/>
        </authorList>
    </citation>
    <scope>NUCLEOTIDE SEQUENCE [LARGE SCALE GENOMIC DNA]</scope>
    <source>
        <strain evidence="7 8">DSM 21838</strain>
    </source>
</reference>
<proteinExistence type="predicted"/>
<feature type="transmembrane region" description="Helical" evidence="6">
    <location>
        <begin position="21"/>
        <end position="50"/>
    </location>
</feature>
<keyword evidence="8" id="KW-1185">Reference proteome</keyword>
<evidence type="ECO:0000256" key="2">
    <source>
        <dbReference type="ARBA" id="ARBA00022475"/>
    </source>
</evidence>
<accession>A0A2A9EPN5</accession>
<feature type="transmembrane region" description="Helical" evidence="6">
    <location>
        <begin position="241"/>
        <end position="260"/>
    </location>
</feature>
<sequence>MTSDTDDDGARSRDVFRLPGFAAFWAAASVSELGNHVTVLALQVLVVVTLGGTATDVGLLNATRWLPYLALGLVVGALLDRRRRRPVLVVTDLGRAVLLGLIPALWLLDVLSLPVLLVVVAAFGALSLLHDAASQSFLPRLVPRSALLAANARLDQSGAVAQTSGPLLAGGLVTALGAPVAVLADALTFLFSAVMVARLKVSETVASAADGARRRLRSEIADGLRWVYGHRTLAPLALSTHGWFLCNSMLATAFVPFALLGLGLDAFGLSITLAAGGVGALGGSLFSTRAGLRWGAGRTVVASRAAMPLAWILIALTPDGAGVWVAVAVLGAGQLLHGFAMGLENANEMGYWQAVTPDAFQGRTNATRRSVNRAMIVVGAPLGGVLADAVGYRPVLWAGAAGFAVVAAGLAASPFREARHGEPQGTPRSGD</sequence>
<dbReference type="PANTHER" id="PTHR23513:SF6">
    <property type="entry name" value="MAJOR FACILITATOR SUPERFAMILY ASSOCIATED DOMAIN-CONTAINING PROTEIN"/>
    <property type="match status" value="1"/>
</dbReference>
<gene>
    <name evidence="7" type="ORF">ATJ97_3613</name>
</gene>
<dbReference type="GO" id="GO:0022857">
    <property type="term" value="F:transmembrane transporter activity"/>
    <property type="evidence" value="ECO:0007669"/>
    <property type="project" value="InterPro"/>
</dbReference>
<dbReference type="AlphaFoldDB" id="A0A2A9EPN5"/>
<comment type="caution">
    <text evidence="7">The sequence shown here is derived from an EMBL/GenBank/DDBJ whole genome shotgun (WGS) entry which is preliminary data.</text>
</comment>
<dbReference type="CDD" id="cd06173">
    <property type="entry name" value="MFS_MefA_like"/>
    <property type="match status" value="1"/>
</dbReference>
<name>A0A2A9EPN5_9MICO</name>
<evidence type="ECO:0000256" key="1">
    <source>
        <dbReference type="ARBA" id="ARBA00004651"/>
    </source>
</evidence>
<keyword evidence="4 6" id="KW-1133">Transmembrane helix</keyword>
<dbReference type="GO" id="GO:0005886">
    <property type="term" value="C:plasma membrane"/>
    <property type="evidence" value="ECO:0007669"/>
    <property type="project" value="UniProtKB-SubCell"/>
</dbReference>
<evidence type="ECO:0000256" key="6">
    <source>
        <dbReference type="SAM" id="Phobius"/>
    </source>
</evidence>
<feature type="transmembrane region" description="Helical" evidence="6">
    <location>
        <begin position="396"/>
        <end position="415"/>
    </location>
</feature>
<protein>
    <submittedName>
        <fullName evidence="7">Putative MFS family arabinose efflux permease</fullName>
    </submittedName>
</protein>
<keyword evidence="5 6" id="KW-0472">Membrane</keyword>
<keyword evidence="2" id="KW-1003">Cell membrane</keyword>
<evidence type="ECO:0000256" key="5">
    <source>
        <dbReference type="ARBA" id="ARBA00023136"/>
    </source>
</evidence>
<evidence type="ECO:0000313" key="7">
    <source>
        <dbReference type="EMBL" id="PFG41067.1"/>
    </source>
</evidence>
<evidence type="ECO:0000313" key="8">
    <source>
        <dbReference type="Proteomes" id="UP000222106"/>
    </source>
</evidence>
<dbReference type="InterPro" id="IPR011701">
    <property type="entry name" value="MFS"/>
</dbReference>
<dbReference type="EMBL" id="PDJI01000004">
    <property type="protein sequence ID" value="PFG41067.1"/>
    <property type="molecule type" value="Genomic_DNA"/>
</dbReference>
<dbReference type="RefSeq" id="WP_098484883.1">
    <property type="nucleotide sequence ID" value="NZ_PDJI01000004.1"/>
</dbReference>
<dbReference type="Pfam" id="PF07690">
    <property type="entry name" value="MFS_1"/>
    <property type="match status" value="1"/>
</dbReference>
<feature type="transmembrane region" description="Helical" evidence="6">
    <location>
        <begin position="266"/>
        <end position="287"/>
    </location>
</feature>
<keyword evidence="3 6" id="KW-0812">Transmembrane</keyword>
<dbReference type="PANTHER" id="PTHR23513">
    <property type="entry name" value="INTEGRAL MEMBRANE EFFLUX PROTEIN-RELATED"/>
    <property type="match status" value="1"/>
</dbReference>
<dbReference type="Gene3D" id="1.20.1250.20">
    <property type="entry name" value="MFS general substrate transporter like domains"/>
    <property type="match status" value="1"/>
</dbReference>